<dbReference type="InterPro" id="IPR000551">
    <property type="entry name" value="MerR-type_HTH_dom"/>
</dbReference>
<proteinExistence type="predicted"/>
<name>A0ABS8XH77_9BURK</name>
<keyword evidence="6" id="KW-0175">Coiled coil</keyword>
<comment type="subcellular location">
    <subcellularLocation>
        <location evidence="1">Cytoplasm</location>
    </subcellularLocation>
</comment>
<evidence type="ECO:0000256" key="6">
    <source>
        <dbReference type="SAM" id="Coils"/>
    </source>
</evidence>
<dbReference type="Proteomes" id="UP001201463">
    <property type="component" value="Unassembled WGS sequence"/>
</dbReference>
<dbReference type="InterPro" id="IPR015358">
    <property type="entry name" value="Tscrpt_reg_MerR_DNA-bd"/>
</dbReference>
<keyword evidence="3" id="KW-0805">Transcription regulation</keyword>
<comment type="caution">
    <text evidence="9">The sequence shown here is derived from an EMBL/GenBank/DDBJ whole genome shotgun (WGS) entry which is preliminary data.</text>
</comment>
<dbReference type="PANTHER" id="PTHR30204">
    <property type="entry name" value="REDOX-CYCLING DRUG-SENSING TRANSCRIPTIONAL ACTIVATOR SOXR"/>
    <property type="match status" value="1"/>
</dbReference>
<evidence type="ECO:0000256" key="7">
    <source>
        <dbReference type="SAM" id="MobiDB-lite"/>
    </source>
</evidence>
<accession>A0ABS8XH77</accession>
<organism evidence="9 10">
    <name type="scientific">Pelomonas caseinilytica</name>
    <dbReference type="NCBI Taxonomy" id="2906763"/>
    <lineage>
        <taxon>Bacteria</taxon>
        <taxon>Pseudomonadati</taxon>
        <taxon>Pseudomonadota</taxon>
        <taxon>Betaproteobacteria</taxon>
        <taxon>Burkholderiales</taxon>
        <taxon>Sphaerotilaceae</taxon>
        <taxon>Roseateles</taxon>
    </lineage>
</organism>
<dbReference type="SMART" id="SM00422">
    <property type="entry name" value="HTH_MERR"/>
    <property type="match status" value="1"/>
</dbReference>
<dbReference type="EMBL" id="JAJTWT010000006">
    <property type="protein sequence ID" value="MCE4538882.1"/>
    <property type="molecule type" value="Genomic_DNA"/>
</dbReference>
<keyword evidence="10" id="KW-1185">Reference proteome</keyword>
<evidence type="ECO:0000256" key="4">
    <source>
        <dbReference type="ARBA" id="ARBA00023125"/>
    </source>
</evidence>
<reference evidence="9 10" key="1">
    <citation type="submission" date="2021-12" db="EMBL/GenBank/DDBJ databases">
        <title>Genome seq of p7.</title>
        <authorList>
            <person name="Seo T."/>
        </authorList>
    </citation>
    <scope>NUCLEOTIDE SEQUENCE [LARGE SCALE GENOMIC DNA]</scope>
    <source>
        <strain evidence="9 10">P7</strain>
    </source>
</reference>
<keyword evidence="4" id="KW-0238">DNA-binding</keyword>
<feature type="region of interest" description="Disordered" evidence="7">
    <location>
        <begin position="131"/>
        <end position="157"/>
    </location>
</feature>
<evidence type="ECO:0000256" key="2">
    <source>
        <dbReference type="ARBA" id="ARBA00022490"/>
    </source>
</evidence>
<feature type="domain" description="HTH merR-type" evidence="8">
    <location>
        <begin position="1"/>
        <end position="69"/>
    </location>
</feature>
<dbReference type="InterPro" id="IPR047057">
    <property type="entry name" value="MerR_fam"/>
</dbReference>
<dbReference type="CDD" id="cd01108">
    <property type="entry name" value="HTH_CueR"/>
    <property type="match status" value="1"/>
</dbReference>
<evidence type="ECO:0000313" key="10">
    <source>
        <dbReference type="Proteomes" id="UP001201463"/>
    </source>
</evidence>
<sequence>MNIGEAAAASGVSAKMIRHYESVALLPPASRTESGYRQYAAKDLHVLRFIRRARDLGFSIDEIRDLLSLWQDRERSSRQVKALAQVHLQDLQARMDEIQAMKTALEQLVHCCHGDERPDCPILESLEGQPSAAAVGVPAPPRPAAHGAVPRRHGKGA</sequence>
<dbReference type="PANTHER" id="PTHR30204:SF94">
    <property type="entry name" value="HEAVY METAL-DEPENDENT TRANSCRIPTIONAL REGULATOR HI_0293-RELATED"/>
    <property type="match status" value="1"/>
</dbReference>
<protein>
    <submittedName>
        <fullName evidence="9">Cu(I)-responsive transcriptional regulator</fullName>
    </submittedName>
</protein>
<evidence type="ECO:0000256" key="3">
    <source>
        <dbReference type="ARBA" id="ARBA00023015"/>
    </source>
</evidence>
<keyword evidence="5" id="KW-0804">Transcription</keyword>
<dbReference type="Pfam" id="PF00376">
    <property type="entry name" value="MerR"/>
    <property type="match status" value="1"/>
</dbReference>
<dbReference type="PROSITE" id="PS50937">
    <property type="entry name" value="HTH_MERR_2"/>
    <property type="match status" value="1"/>
</dbReference>
<dbReference type="InterPro" id="IPR011789">
    <property type="entry name" value="CueR"/>
</dbReference>
<evidence type="ECO:0000259" key="8">
    <source>
        <dbReference type="PROSITE" id="PS50937"/>
    </source>
</evidence>
<dbReference type="Gene3D" id="1.10.1660.10">
    <property type="match status" value="1"/>
</dbReference>
<dbReference type="Pfam" id="PF09278">
    <property type="entry name" value="MerR-DNA-bind"/>
    <property type="match status" value="1"/>
</dbReference>
<dbReference type="PRINTS" id="PR00040">
    <property type="entry name" value="HTHMERR"/>
</dbReference>
<feature type="coiled-coil region" evidence="6">
    <location>
        <begin position="81"/>
        <end position="108"/>
    </location>
</feature>
<evidence type="ECO:0000256" key="1">
    <source>
        <dbReference type="ARBA" id="ARBA00004496"/>
    </source>
</evidence>
<dbReference type="RefSeq" id="WP_233393401.1">
    <property type="nucleotide sequence ID" value="NZ_JAJTWT010000006.1"/>
</dbReference>
<gene>
    <name evidence="9" type="primary">cueR</name>
    <name evidence="9" type="ORF">LXT12_16635</name>
</gene>
<keyword evidence="2" id="KW-0963">Cytoplasm</keyword>
<evidence type="ECO:0000313" key="9">
    <source>
        <dbReference type="EMBL" id="MCE4538882.1"/>
    </source>
</evidence>
<dbReference type="InterPro" id="IPR009061">
    <property type="entry name" value="DNA-bd_dom_put_sf"/>
</dbReference>
<dbReference type="SUPFAM" id="SSF46955">
    <property type="entry name" value="Putative DNA-binding domain"/>
    <property type="match status" value="1"/>
</dbReference>
<evidence type="ECO:0000256" key="5">
    <source>
        <dbReference type="ARBA" id="ARBA00023163"/>
    </source>
</evidence>
<dbReference type="NCBIfam" id="TIGR02044">
    <property type="entry name" value="CueR"/>
    <property type="match status" value="1"/>
</dbReference>